<sequence length="295" mass="33570">MSVRTYNPSVRVGNWNEDIQLEEDTLKEFLQKRESGELLYQKRTKLEQTIFKTINLSISRDGFVHFGDKVSIRCPGALDKTQYFAHIEPRNDCQLAVVPQINKILYSNKFEAPCNVTGSRDCASNLRSTFVIKSKDGTRDGEPLRYGQVFYLSTMDNEGGNLLLQSDRLTLHKSPNKSRHQEVCLVSEPSSLTEWKILHFKPKLRFEYEGVPVPANDKVIINHVVTNQDLCVEEDIAIRTSFGTCEYEITACTKLDSHRAEKEQNHWMIVMGMPGDDIYPILEASRETTAGTSSS</sequence>
<dbReference type="SUPFAM" id="SSF82109">
    <property type="entry name" value="MIR domain"/>
    <property type="match status" value="1"/>
</dbReference>
<proteinExistence type="predicted"/>
<dbReference type="PANTHER" id="PTHR24274">
    <property type="entry name" value="CILIA- AND FLAGELLA-ASSOCIATED PROTEIN 161"/>
    <property type="match status" value="1"/>
</dbReference>
<evidence type="ECO:0008006" key="3">
    <source>
        <dbReference type="Google" id="ProtNLM"/>
    </source>
</evidence>
<gene>
    <name evidence="1" type="ORF">DPMN_116459</name>
</gene>
<dbReference type="OrthoDB" id="2126411at2759"/>
<accession>A0A9D4QTY8</accession>
<evidence type="ECO:0000313" key="1">
    <source>
        <dbReference type="EMBL" id="KAH3842953.1"/>
    </source>
</evidence>
<dbReference type="GO" id="GO:0060271">
    <property type="term" value="P:cilium assembly"/>
    <property type="evidence" value="ECO:0007669"/>
    <property type="project" value="TreeGrafter"/>
</dbReference>
<dbReference type="Pfam" id="PF24569">
    <property type="entry name" value="CFAP161"/>
    <property type="match status" value="1"/>
</dbReference>
<reference evidence="1" key="2">
    <citation type="submission" date="2020-11" db="EMBL/GenBank/DDBJ databases">
        <authorList>
            <person name="McCartney M.A."/>
            <person name="Auch B."/>
            <person name="Kono T."/>
            <person name="Mallez S."/>
            <person name="Becker A."/>
            <person name="Gohl D.M."/>
            <person name="Silverstein K.A.T."/>
            <person name="Koren S."/>
            <person name="Bechman K.B."/>
            <person name="Herman A."/>
            <person name="Abrahante J.E."/>
            <person name="Garbe J."/>
        </authorList>
    </citation>
    <scope>NUCLEOTIDE SEQUENCE</scope>
    <source>
        <strain evidence="1">Duluth1</strain>
        <tissue evidence="1">Whole animal</tissue>
    </source>
</reference>
<reference evidence="1" key="1">
    <citation type="journal article" date="2019" name="bioRxiv">
        <title>The Genome of the Zebra Mussel, Dreissena polymorpha: A Resource for Invasive Species Research.</title>
        <authorList>
            <person name="McCartney M.A."/>
            <person name="Auch B."/>
            <person name="Kono T."/>
            <person name="Mallez S."/>
            <person name="Zhang Y."/>
            <person name="Obille A."/>
            <person name="Becker A."/>
            <person name="Abrahante J.E."/>
            <person name="Garbe J."/>
            <person name="Badalamenti J.P."/>
            <person name="Herman A."/>
            <person name="Mangelson H."/>
            <person name="Liachko I."/>
            <person name="Sullivan S."/>
            <person name="Sone E.D."/>
            <person name="Koren S."/>
            <person name="Silverstein K.A.T."/>
            <person name="Beckman K.B."/>
            <person name="Gohl D.M."/>
        </authorList>
    </citation>
    <scope>NUCLEOTIDE SEQUENCE</scope>
    <source>
        <strain evidence="1">Duluth1</strain>
        <tissue evidence="1">Whole animal</tissue>
    </source>
</reference>
<dbReference type="AlphaFoldDB" id="A0A9D4QTY8"/>
<dbReference type="Gene3D" id="2.80.10.50">
    <property type="match status" value="1"/>
</dbReference>
<dbReference type="InterPro" id="IPR036300">
    <property type="entry name" value="MIR_dom_sf"/>
</dbReference>
<dbReference type="Proteomes" id="UP000828390">
    <property type="component" value="Unassembled WGS sequence"/>
</dbReference>
<name>A0A9D4QTY8_DREPO</name>
<evidence type="ECO:0000313" key="2">
    <source>
        <dbReference type="Proteomes" id="UP000828390"/>
    </source>
</evidence>
<dbReference type="PANTHER" id="PTHR24274:SF1">
    <property type="entry name" value="CILIA- AND FLAGELLA-ASSOCIATED PROTEIN 161"/>
    <property type="match status" value="1"/>
</dbReference>
<comment type="caution">
    <text evidence="1">The sequence shown here is derived from an EMBL/GenBank/DDBJ whole genome shotgun (WGS) entry which is preliminary data.</text>
</comment>
<dbReference type="EMBL" id="JAIWYP010000004">
    <property type="protein sequence ID" value="KAH3842953.1"/>
    <property type="molecule type" value="Genomic_DNA"/>
</dbReference>
<protein>
    <recommendedName>
        <fullName evidence="3">Cilia- and flagella-associated protein 161</fullName>
    </recommendedName>
</protein>
<organism evidence="1 2">
    <name type="scientific">Dreissena polymorpha</name>
    <name type="common">Zebra mussel</name>
    <name type="synonym">Mytilus polymorpha</name>
    <dbReference type="NCBI Taxonomy" id="45954"/>
    <lineage>
        <taxon>Eukaryota</taxon>
        <taxon>Metazoa</taxon>
        <taxon>Spiralia</taxon>
        <taxon>Lophotrochozoa</taxon>
        <taxon>Mollusca</taxon>
        <taxon>Bivalvia</taxon>
        <taxon>Autobranchia</taxon>
        <taxon>Heteroconchia</taxon>
        <taxon>Euheterodonta</taxon>
        <taxon>Imparidentia</taxon>
        <taxon>Neoheterodontei</taxon>
        <taxon>Myida</taxon>
        <taxon>Dreissenoidea</taxon>
        <taxon>Dreissenidae</taxon>
        <taxon>Dreissena</taxon>
    </lineage>
</organism>
<keyword evidence="2" id="KW-1185">Reference proteome</keyword>
<dbReference type="InterPro" id="IPR055325">
    <property type="entry name" value="CF161"/>
</dbReference>
<dbReference type="GO" id="GO:0031514">
    <property type="term" value="C:motile cilium"/>
    <property type="evidence" value="ECO:0007669"/>
    <property type="project" value="TreeGrafter"/>
</dbReference>